<dbReference type="Proteomes" id="UP000287124">
    <property type="component" value="Unassembled WGS sequence"/>
</dbReference>
<reference evidence="2 3" key="1">
    <citation type="submission" date="2017-06" db="EMBL/GenBank/DDBJ databases">
        <title>Comparative genomic analysis of Ambrosia Fusariam Clade fungi.</title>
        <authorList>
            <person name="Stajich J.E."/>
            <person name="Carrillo J."/>
            <person name="Kijimoto T."/>
            <person name="Eskalen A."/>
            <person name="O'Donnell K."/>
            <person name="Kasson M."/>
        </authorList>
    </citation>
    <scope>NUCLEOTIDE SEQUENCE [LARGE SCALE GENOMIC DNA]</scope>
    <source>
        <strain evidence="2 3">UCR1854</strain>
    </source>
</reference>
<sequence>MPVTKAAAVATAACLVMAPFDPTGTALLGAFIGTATTTAAGGGKLVKKGYGKVKERSDEKQSNLTDVEKEEYRDAIWKLSAAGTGAVVTGAMALVMPPFAIGLLLSCLSMRAESKKIKGLADKVDGHKNLLKSLSKADVAANIVMGAAVKGVVLFFLVGNDFDTAVRGISALADNPEMIATGIVLDDNATLPETALGMLEERRDMIDDGVLHFTTQLADLPSEAAKALVGLEDTPLWGDGTPFLKSAVIGVAAASPELLGKMIVEDPAQRGLNKK</sequence>
<dbReference type="EMBL" id="MIKF01000843">
    <property type="protein sequence ID" value="RTE68456.1"/>
    <property type="molecule type" value="Genomic_DNA"/>
</dbReference>
<evidence type="ECO:0000256" key="1">
    <source>
        <dbReference type="SAM" id="Phobius"/>
    </source>
</evidence>
<accession>A0A430KYA2</accession>
<gene>
    <name evidence="2" type="ORF">BHE90_017166</name>
</gene>
<evidence type="ECO:0000313" key="2">
    <source>
        <dbReference type="EMBL" id="RTE68456.1"/>
    </source>
</evidence>
<evidence type="ECO:0000313" key="3">
    <source>
        <dbReference type="Proteomes" id="UP000287124"/>
    </source>
</evidence>
<dbReference type="AlphaFoldDB" id="A0A430KYA2"/>
<feature type="transmembrane region" description="Helical" evidence="1">
    <location>
        <begin position="139"/>
        <end position="158"/>
    </location>
</feature>
<keyword evidence="1" id="KW-0472">Membrane</keyword>
<organism evidence="2 3">
    <name type="scientific">Fusarium euwallaceae</name>
    <dbReference type="NCBI Taxonomy" id="1147111"/>
    <lineage>
        <taxon>Eukaryota</taxon>
        <taxon>Fungi</taxon>
        <taxon>Dikarya</taxon>
        <taxon>Ascomycota</taxon>
        <taxon>Pezizomycotina</taxon>
        <taxon>Sordariomycetes</taxon>
        <taxon>Hypocreomycetidae</taxon>
        <taxon>Hypocreales</taxon>
        <taxon>Nectriaceae</taxon>
        <taxon>Fusarium</taxon>
        <taxon>Fusarium solani species complex</taxon>
    </lineage>
</organism>
<comment type="caution">
    <text evidence="2">The sequence shown here is derived from an EMBL/GenBank/DDBJ whole genome shotgun (WGS) entry which is preliminary data.</text>
</comment>
<keyword evidence="1" id="KW-0812">Transmembrane</keyword>
<keyword evidence="1" id="KW-1133">Transmembrane helix</keyword>
<protein>
    <submittedName>
        <fullName evidence="2">Uncharacterized protein</fullName>
    </submittedName>
</protein>
<name>A0A430KYA2_9HYPO</name>
<keyword evidence="3" id="KW-1185">Reference proteome</keyword>
<proteinExistence type="predicted"/>
<feature type="transmembrane region" description="Helical" evidence="1">
    <location>
        <begin position="86"/>
        <end position="108"/>
    </location>
</feature>